<dbReference type="AlphaFoldDB" id="A0AAN5CM85"/>
<reference evidence="2" key="1">
    <citation type="submission" date="2022-10" db="EMBL/GenBank/DDBJ databases">
        <title>Genome assembly of Pristionchus species.</title>
        <authorList>
            <person name="Yoshida K."/>
            <person name="Sommer R.J."/>
        </authorList>
    </citation>
    <scope>NUCLEOTIDE SEQUENCE [LARGE SCALE GENOMIC DNA]</scope>
    <source>
        <strain evidence="2">RS5460</strain>
    </source>
</reference>
<evidence type="ECO:0000313" key="2">
    <source>
        <dbReference type="Proteomes" id="UP001328107"/>
    </source>
</evidence>
<organism evidence="1 2">
    <name type="scientific">Pristionchus mayeri</name>
    <dbReference type="NCBI Taxonomy" id="1317129"/>
    <lineage>
        <taxon>Eukaryota</taxon>
        <taxon>Metazoa</taxon>
        <taxon>Ecdysozoa</taxon>
        <taxon>Nematoda</taxon>
        <taxon>Chromadorea</taxon>
        <taxon>Rhabditida</taxon>
        <taxon>Rhabditina</taxon>
        <taxon>Diplogasteromorpha</taxon>
        <taxon>Diplogasteroidea</taxon>
        <taxon>Neodiplogasteridae</taxon>
        <taxon>Pristionchus</taxon>
    </lineage>
</organism>
<evidence type="ECO:0000313" key="1">
    <source>
        <dbReference type="EMBL" id="GMR46915.1"/>
    </source>
</evidence>
<dbReference type="EMBL" id="BTRK01000004">
    <property type="protein sequence ID" value="GMR46915.1"/>
    <property type="molecule type" value="Genomic_DNA"/>
</dbReference>
<feature type="non-terminal residue" evidence="1">
    <location>
        <position position="1"/>
    </location>
</feature>
<protein>
    <submittedName>
        <fullName evidence="1">Uncharacterized protein</fullName>
    </submittedName>
</protein>
<accession>A0AAN5CM85</accession>
<gene>
    <name evidence="1" type="ORF">PMAYCL1PPCAC_17110</name>
</gene>
<dbReference type="Proteomes" id="UP001328107">
    <property type="component" value="Unassembled WGS sequence"/>
</dbReference>
<proteinExistence type="predicted"/>
<keyword evidence="2" id="KW-1185">Reference proteome</keyword>
<sequence>IGTIKSEIISLLRGAGEDVTDQDPFSFTRLGEGRGFSSLLWTVNFGNRAYAVKVTDTVSRVEEIAMMISLEDTRKADFARLFGEQHNRELEVYEWFKHRGAPHIPKFFAGRACDGKKPVC</sequence>
<name>A0AAN5CM85_9BILA</name>
<comment type="caution">
    <text evidence="1">The sequence shown here is derived from an EMBL/GenBank/DDBJ whole genome shotgun (WGS) entry which is preliminary data.</text>
</comment>